<evidence type="ECO:0000256" key="7">
    <source>
        <dbReference type="ARBA" id="ARBA00023034"/>
    </source>
</evidence>
<proteinExistence type="predicted"/>
<comment type="caution">
    <text evidence="12">The sequence shown here is derived from an EMBL/GenBank/DDBJ whole genome shotgun (WGS) entry which is preliminary data.</text>
</comment>
<dbReference type="Pfam" id="PF07406">
    <property type="entry name" value="NICE-3"/>
    <property type="match status" value="1"/>
</dbReference>
<comment type="function">
    <text evidence="1">General regulator of phagocytosis. Required to uptake Gram negative bacterium by macrophages.</text>
</comment>
<keyword evidence="8" id="KW-0496">Mitochondrion</keyword>
<evidence type="ECO:0000256" key="1">
    <source>
        <dbReference type="ARBA" id="ARBA00002620"/>
    </source>
</evidence>
<evidence type="ECO:0000256" key="9">
    <source>
        <dbReference type="ARBA" id="ARBA00023136"/>
    </source>
</evidence>
<dbReference type="GO" id="GO:0016020">
    <property type="term" value="C:membrane"/>
    <property type="evidence" value="ECO:0007669"/>
    <property type="project" value="UniProtKB-SubCell"/>
</dbReference>
<evidence type="ECO:0000256" key="8">
    <source>
        <dbReference type="ARBA" id="ARBA00023128"/>
    </source>
</evidence>
<feature type="compositionally biased region" description="Polar residues" evidence="10">
    <location>
        <begin position="201"/>
        <end position="210"/>
    </location>
</feature>
<dbReference type="PANTHER" id="PTHR21425">
    <property type="entry name" value="NICE-3"/>
    <property type="match status" value="1"/>
</dbReference>
<dbReference type="Proteomes" id="UP001168821">
    <property type="component" value="Unassembled WGS sequence"/>
</dbReference>
<sequence>MPAHAEKLTKPKNMSEELSGVTVVIIIGLGVLTFLLLFIFAKRQIMRFALRSRRGPHVPLGHDGSKMLKREIERRIDLIPRIVCEPLLISKKDPRYIVYPGQQIPAHYYRLKAVDDVKILEGEITKQDSCLVRHPSENLRAYLLTTLAAPLNGSGQRLIHQFCDLYEHARHDPNHFGDEEYQQYNRLLLKLLDAAKLLKSYNSRKSSPNRTPHRQKQTAQEKNRNLLDPTRLHPLPPNYVVEEEILSVSERIDSRPTSLTVPPLADNETSV</sequence>
<keyword evidence="5 11" id="KW-0812">Transmembrane</keyword>
<feature type="region of interest" description="Disordered" evidence="10">
    <location>
        <begin position="201"/>
        <end position="234"/>
    </location>
</feature>
<keyword evidence="6 11" id="KW-1133">Transmembrane helix</keyword>
<evidence type="ECO:0000256" key="6">
    <source>
        <dbReference type="ARBA" id="ARBA00022989"/>
    </source>
</evidence>
<organism evidence="12 13">
    <name type="scientific">Zophobas morio</name>
    <dbReference type="NCBI Taxonomy" id="2755281"/>
    <lineage>
        <taxon>Eukaryota</taxon>
        <taxon>Metazoa</taxon>
        <taxon>Ecdysozoa</taxon>
        <taxon>Arthropoda</taxon>
        <taxon>Hexapoda</taxon>
        <taxon>Insecta</taxon>
        <taxon>Pterygota</taxon>
        <taxon>Neoptera</taxon>
        <taxon>Endopterygota</taxon>
        <taxon>Coleoptera</taxon>
        <taxon>Polyphaga</taxon>
        <taxon>Cucujiformia</taxon>
        <taxon>Tenebrionidae</taxon>
        <taxon>Zophobas</taxon>
    </lineage>
</organism>
<dbReference type="GO" id="GO:0005739">
    <property type="term" value="C:mitochondrion"/>
    <property type="evidence" value="ECO:0007669"/>
    <property type="project" value="UniProtKB-SubCell"/>
</dbReference>
<evidence type="ECO:0000256" key="3">
    <source>
        <dbReference type="ARBA" id="ARBA00004173"/>
    </source>
</evidence>
<evidence type="ECO:0000313" key="12">
    <source>
        <dbReference type="EMBL" id="KAJ3649929.1"/>
    </source>
</evidence>
<evidence type="ECO:0000256" key="10">
    <source>
        <dbReference type="SAM" id="MobiDB-lite"/>
    </source>
</evidence>
<evidence type="ECO:0000256" key="5">
    <source>
        <dbReference type="ARBA" id="ARBA00022692"/>
    </source>
</evidence>
<dbReference type="PANTHER" id="PTHR21425:SF2">
    <property type="entry name" value="PROTEIN C1ORF43"/>
    <property type="match status" value="1"/>
</dbReference>
<protein>
    <submittedName>
        <fullName evidence="12">Uncharacterized protein</fullName>
    </submittedName>
</protein>
<keyword evidence="9 11" id="KW-0472">Membrane</keyword>
<comment type="subcellular location">
    <subcellularLocation>
        <location evidence="4">Golgi apparatus</location>
    </subcellularLocation>
    <subcellularLocation>
        <location evidence="2">Membrane</location>
        <topology evidence="2">Single-pass membrane protein</topology>
    </subcellularLocation>
    <subcellularLocation>
        <location evidence="3">Mitochondrion</location>
    </subcellularLocation>
</comment>
<keyword evidence="13" id="KW-1185">Reference proteome</keyword>
<evidence type="ECO:0000313" key="13">
    <source>
        <dbReference type="Proteomes" id="UP001168821"/>
    </source>
</evidence>
<dbReference type="InterPro" id="IPR010876">
    <property type="entry name" value="C1orf43"/>
</dbReference>
<feature type="transmembrane region" description="Helical" evidence="11">
    <location>
        <begin position="20"/>
        <end position="41"/>
    </location>
</feature>
<evidence type="ECO:0000256" key="2">
    <source>
        <dbReference type="ARBA" id="ARBA00004167"/>
    </source>
</evidence>
<reference evidence="12" key="1">
    <citation type="journal article" date="2023" name="G3 (Bethesda)">
        <title>Whole genome assemblies of Zophobas morio and Tenebrio molitor.</title>
        <authorList>
            <person name="Kaur S."/>
            <person name="Stinson S.A."/>
            <person name="diCenzo G.C."/>
        </authorList>
    </citation>
    <scope>NUCLEOTIDE SEQUENCE</scope>
    <source>
        <strain evidence="12">QUZm001</strain>
    </source>
</reference>
<dbReference type="GO" id="GO:0005794">
    <property type="term" value="C:Golgi apparatus"/>
    <property type="evidence" value="ECO:0007669"/>
    <property type="project" value="UniProtKB-SubCell"/>
</dbReference>
<name>A0AA38MB80_9CUCU</name>
<evidence type="ECO:0000256" key="4">
    <source>
        <dbReference type="ARBA" id="ARBA00004555"/>
    </source>
</evidence>
<keyword evidence="7" id="KW-0333">Golgi apparatus</keyword>
<evidence type="ECO:0000256" key="11">
    <source>
        <dbReference type="SAM" id="Phobius"/>
    </source>
</evidence>
<gene>
    <name evidence="12" type="ORF">Zmor_021645</name>
</gene>
<accession>A0AA38MB80</accession>
<dbReference type="EMBL" id="JALNTZ010000006">
    <property type="protein sequence ID" value="KAJ3649929.1"/>
    <property type="molecule type" value="Genomic_DNA"/>
</dbReference>
<dbReference type="AlphaFoldDB" id="A0AA38MB80"/>